<evidence type="ECO:0000313" key="2">
    <source>
        <dbReference type="Proteomes" id="UP000694240"/>
    </source>
</evidence>
<dbReference type="AlphaFoldDB" id="A0A8T1ZKF8"/>
<organism evidence="1 2">
    <name type="scientific">Arabidopsis thaliana x Arabidopsis arenosa</name>
    <dbReference type="NCBI Taxonomy" id="1240361"/>
    <lineage>
        <taxon>Eukaryota</taxon>
        <taxon>Viridiplantae</taxon>
        <taxon>Streptophyta</taxon>
        <taxon>Embryophyta</taxon>
        <taxon>Tracheophyta</taxon>
        <taxon>Spermatophyta</taxon>
        <taxon>Magnoliopsida</taxon>
        <taxon>eudicotyledons</taxon>
        <taxon>Gunneridae</taxon>
        <taxon>Pentapetalae</taxon>
        <taxon>rosids</taxon>
        <taxon>malvids</taxon>
        <taxon>Brassicales</taxon>
        <taxon>Brassicaceae</taxon>
        <taxon>Camelineae</taxon>
        <taxon>Arabidopsis</taxon>
    </lineage>
</organism>
<dbReference type="Proteomes" id="UP000694240">
    <property type="component" value="Chromosome 10"/>
</dbReference>
<keyword evidence="2" id="KW-1185">Reference proteome</keyword>
<reference evidence="1 2" key="1">
    <citation type="submission" date="2020-12" db="EMBL/GenBank/DDBJ databases">
        <title>Concerted genomic and epigenomic changes stabilize Arabidopsis allopolyploids.</title>
        <authorList>
            <person name="Chen Z."/>
        </authorList>
    </citation>
    <scope>NUCLEOTIDE SEQUENCE [LARGE SCALE GENOMIC DNA]</scope>
    <source>
        <strain evidence="1">Allo738</strain>
        <tissue evidence="1">Leaf</tissue>
    </source>
</reference>
<dbReference type="EMBL" id="JAEFBK010000010">
    <property type="protein sequence ID" value="KAG7559826.1"/>
    <property type="molecule type" value="Genomic_DNA"/>
</dbReference>
<sequence length="79" mass="9686">MAARYYMEIVEYYESDQNIDQTIAYFEKGMYIQMTTLSLAIQTKSQPLPIFIVVADNEVYMEYWRKSERMFKYRDYFCL</sequence>
<comment type="caution">
    <text evidence="1">The sequence shown here is derived from an EMBL/GenBank/DDBJ whole genome shotgun (WGS) entry which is preliminary data.</text>
</comment>
<protein>
    <submittedName>
        <fullName evidence="1">Uncharacterized protein</fullName>
    </submittedName>
</protein>
<proteinExistence type="predicted"/>
<gene>
    <name evidence="1" type="ORF">ISN45_Aa05g014040</name>
</gene>
<name>A0A8T1ZKF8_9BRAS</name>
<accession>A0A8T1ZKF8</accession>
<evidence type="ECO:0000313" key="1">
    <source>
        <dbReference type="EMBL" id="KAG7559826.1"/>
    </source>
</evidence>